<evidence type="ECO:0000256" key="6">
    <source>
        <dbReference type="PIRNR" id="PIRNR015588"/>
    </source>
</evidence>
<proteinExistence type="inferred from homology"/>
<dbReference type="InterPro" id="IPR011012">
    <property type="entry name" value="Longin-like_dom_sf"/>
</dbReference>
<keyword evidence="5 6" id="KW-0472">Membrane</keyword>
<evidence type="ECO:0000256" key="5">
    <source>
        <dbReference type="ARBA" id="ARBA00023136"/>
    </source>
</evidence>
<sequence>MLKFLLIVNKQGHLRLSKFWCHDKTVNKTVLASDVIRNCLCRDEKQCSFLDYKDFKIIYRRYATLYFLIGADKDENELAVYEFIHNFVEVLNKYFKKVCELDVMYGLERVHLILDEMVSDGEAIEMNQSFALAPVQVLDAFGHRR</sequence>
<keyword evidence="3 6" id="KW-0813">Transport</keyword>
<comment type="subcellular location">
    <subcellularLocation>
        <location evidence="1">Endomembrane system</location>
    </subcellularLocation>
</comment>
<evidence type="ECO:0000256" key="4">
    <source>
        <dbReference type="ARBA" id="ARBA00022927"/>
    </source>
</evidence>
<name>A0ABM1EEC0_PRICU</name>
<dbReference type="PROSITE" id="PS00989">
    <property type="entry name" value="CLAT_ADAPTOR_S"/>
    <property type="match status" value="1"/>
</dbReference>
<dbReference type="Gene3D" id="3.30.450.60">
    <property type="match status" value="1"/>
</dbReference>
<dbReference type="RefSeq" id="XP_014670541.1">
    <property type="nucleotide sequence ID" value="XM_014815055.1"/>
</dbReference>
<dbReference type="PANTHER" id="PTHR11753">
    <property type="entry name" value="ADAPTOR COMPLEXES SMALL SUBUNIT FAMILY"/>
    <property type="match status" value="1"/>
</dbReference>
<gene>
    <name evidence="9" type="primary">LOC106811441</name>
</gene>
<dbReference type="InterPro" id="IPR022775">
    <property type="entry name" value="AP_mu_sigma_su"/>
</dbReference>
<keyword evidence="4 6" id="KW-0653">Protein transport</keyword>
<evidence type="ECO:0000313" key="8">
    <source>
        <dbReference type="Proteomes" id="UP000695022"/>
    </source>
</evidence>
<evidence type="ECO:0000259" key="7">
    <source>
        <dbReference type="Pfam" id="PF01217"/>
    </source>
</evidence>
<comment type="similarity">
    <text evidence="2 6">Belongs to the adaptor complexes small subunit family.</text>
</comment>
<dbReference type="InterPro" id="IPR016635">
    <property type="entry name" value="AP_complex_ssu"/>
</dbReference>
<evidence type="ECO:0000313" key="9">
    <source>
        <dbReference type="RefSeq" id="XP_014670541.1"/>
    </source>
</evidence>
<dbReference type="InterPro" id="IPR000804">
    <property type="entry name" value="Clathrin_sm-chain_CS"/>
</dbReference>
<keyword evidence="8" id="KW-1185">Reference proteome</keyword>
<dbReference type="SUPFAM" id="SSF64356">
    <property type="entry name" value="SNARE-like"/>
    <property type="match status" value="1"/>
</dbReference>
<dbReference type="GeneID" id="106811441"/>
<evidence type="ECO:0000256" key="1">
    <source>
        <dbReference type="ARBA" id="ARBA00004308"/>
    </source>
</evidence>
<dbReference type="PIRSF" id="PIRSF015588">
    <property type="entry name" value="AP_complex_sigma"/>
    <property type="match status" value="1"/>
</dbReference>
<feature type="domain" description="AP complex mu/sigma subunit" evidence="7">
    <location>
        <begin position="1"/>
        <end position="139"/>
    </location>
</feature>
<dbReference type="Pfam" id="PF01217">
    <property type="entry name" value="Clat_adaptor_s"/>
    <property type="match status" value="1"/>
</dbReference>
<accession>A0ABM1EEC0</accession>
<dbReference type="Proteomes" id="UP000695022">
    <property type="component" value="Unplaced"/>
</dbReference>
<reference evidence="9" key="1">
    <citation type="submission" date="2025-08" db="UniProtKB">
        <authorList>
            <consortium name="RefSeq"/>
        </authorList>
    </citation>
    <scope>IDENTIFICATION</scope>
</reference>
<evidence type="ECO:0000256" key="2">
    <source>
        <dbReference type="ARBA" id="ARBA00006972"/>
    </source>
</evidence>
<evidence type="ECO:0000256" key="3">
    <source>
        <dbReference type="ARBA" id="ARBA00022448"/>
    </source>
</evidence>
<protein>
    <recommendedName>
        <fullName evidence="6">AP complex subunit sigma</fullName>
    </recommendedName>
</protein>
<organism evidence="8 9">
    <name type="scientific">Priapulus caudatus</name>
    <name type="common">Priapulid worm</name>
    <dbReference type="NCBI Taxonomy" id="37621"/>
    <lineage>
        <taxon>Eukaryota</taxon>
        <taxon>Metazoa</taxon>
        <taxon>Ecdysozoa</taxon>
        <taxon>Scalidophora</taxon>
        <taxon>Priapulida</taxon>
        <taxon>Priapulimorpha</taxon>
        <taxon>Priapulimorphida</taxon>
        <taxon>Priapulidae</taxon>
        <taxon>Priapulus</taxon>
    </lineage>
</organism>